<name>A0A0H2RSB1_9AGAM</name>
<dbReference type="EMBL" id="KQ086123">
    <property type="protein sequence ID" value="KLO07731.1"/>
    <property type="molecule type" value="Genomic_DNA"/>
</dbReference>
<keyword evidence="3" id="KW-1185">Reference proteome</keyword>
<accession>A0A0H2RSB1</accession>
<evidence type="ECO:0000259" key="1">
    <source>
        <dbReference type="PROSITE" id="PS50097"/>
    </source>
</evidence>
<evidence type="ECO:0000313" key="2">
    <source>
        <dbReference type="EMBL" id="KLO07731.1"/>
    </source>
</evidence>
<dbReference type="InterPro" id="IPR011333">
    <property type="entry name" value="SKP1/BTB/POZ_sf"/>
</dbReference>
<sequence length="335" mass="37934">MTPPTKRARTSSTSSETIAVDAITLSKLKQHESLWFEDGNIVLATDVHLYSVHRGVLARNSTFFKEMLELPNVGNTSISEVGSIGNGDSWEGKPLVRMVGDSDEDVYHILMAIYDSRFYRAQKPSTLPIILSLVRMSTKYDFPSIRDEVTSHLEPQYPTDLKLLKVRDSAHLVLDFKEEDDFQLLVVAEQCNVKAILPLLYLDCAALPLDDILSASEAVDLQRSSFLRILRGHEQLSKYTNQYGTLAFLPEQSCMRTCQSARIKLFAKYVKDPPKYAVHRLLLGNEPDDYENLRPSVCEICTKASSEALKAFQSEVWNAIPGMFELGTWEDYKRE</sequence>
<dbReference type="InterPro" id="IPR000210">
    <property type="entry name" value="BTB/POZ_dom"/>
</dbReference>
<evidence type="ECO:0000313" key="3">
    <source>
        <dbReference type="Proteomes" id="UP000053477"/>
    </source>
</evidence>
<dbReference type="InParanoid" id="A0A0H2RSB1"/>
<dbReference type="OrthoDB" id="3217871at2759"/>
<organism evidence="2 3">
    <name type="scientific">Schizopora paradoxa</name>
    <dbReference type="NCBI Taxonomy" id="27342"/>
    <lineage>
        <taxon>Eukaryota</taxon>
        <taxon>Fungi</taxon>
        <taxon>Dikarya</taxon>
        <taxon>Basidiomycota</taxon>
        <taxon>Agaricomycotina</taxon>
        <taxon>Agaricomycetes</taxon>
        <taxon>Hymenochaetales</taxon>
        <taxon>Schizoporaceae</taxon>
        <taxon>Schizopora</taxon>
    </lineage>
</organism>
<proteinExistence type="predicted"/>
<dbReference type="Gene3D" id="3.30.710.10">
    <property type="entry name" value="Potassium Channel Kv1.1, Chain A"/>
    <property type="match status" value="1"/>
</dbReference>
<protein>
    <recommendedName>
        <fullName evidence="1">BTB domain-containing protein</fullName>
    </recommendedName>
</protein>
<reference evidence="2 3" key="1">
    <citation type="submission" date="2015-04" db="EMBL/GenBank/DDBJ databases">
        <title>Complete genome sequence of Schizopora paradoxa KUC8140, a cosmopolitan wood degrader in East Asia.</title>
        <authorList>
            <consortium name="DOE Joint Genome Institute"/>
            <person name="Min B."/>
            <person name="Park H."/>
            <person name="Jang Y."/>
            <person name="Kim J.-J."/>
            <person name="Kim K.H."/>
            <person name="Pangilinan J."/>
            <person name="Lipzen A."/>
            <person name="Riley R."/>
            <person name="Grigoriev I.V."/>
            <person name="Spatafora J.W."/>
            <person name="Choi I.-G."/>
        </authorList>
    </citation>
    <scope>NUCLEOTIDE SEQUENCE [LARGE SCALE GENOMIC DNA]</scope>
    <source>
        <strain evidence="2 3">KUC8140</strain>
    </source>
</reference>
<gene>
    <name evidence="2" type="ORF">SCHPADRAFT_859791</name>
</gene>
<feature type="domain" description="BTB" evidence="1">
    <location>
        <begin position="39"/>
        <end position="122"/>
    </location>
</feature>
<dbReference type="PROSITE" id="PS50097">
    <property type="entry name" value="BTB"/>
    <property type="match status" value="1"/>
</dbReference>
<dbReference type="SMART" id="SM00225">
    <property type="entry name" value="BTB"/>
    <property type="match status" value="1"/>
</dbReference>
<dbReference type="Proteomes" id="UP000053477">
    <property type="component" value="Unassembled WGS sequence"/>
</dbReference>
<dbReference type="AlphaFoldDB" id="A0A0H2RSB1"/>